<evidence type="ECO:0000313" key="4">
    <source>
        <dbReference type="EMBL" id="AXK35698.1"/>
    </source>
</evidence>
<dbReference type="Gene3D" id="3.40.710.10">
    <property type="entry name" value="DD-peptidase/beta-lactamase superfamily"/>
    <property type="match status" value="2"/>
</dbReference>
<feature type="region of interest" description="Disordered" evidence="3">
    <location>
        <begin position="1"/>
        <end position="111"/>
    </location>
</feature>
<keyword evidence="5" id="KW-1185">Reference proteome</keyword>
<dbReference type="EC" id="3.4.16.4" evidence="4"/>
<feature type="region of interest" description="Disordered" evidence="3">
    <location>
        <begin position="208"/>
        <end position="228"/>
    </location>
</feature>
<feature type="compositionally biased region" description="Low complexity" evidence="3">
    <location>
        <begin position="10"/>
        <end position="27"/>
    </location>
</feature>
<protein>
    <submittedName>
        <fullName evidence="4">D-alanyl-D-alanine carboxypeptidase/D-alanyl-D-alanine-endopeptidase</fullName>
        <ecNumber evidence="4">3.4.16.4</ecNumber>
    </submittedName>
</protein>
<dbReference type="EMBL" id="CP031320">
    <property type="protein sequence ID" value="AXK35698.1"/>
    <property type="molecule type" value="Genomic_DNA"/>
</dbReference>
<dbReference type="Proteomes" id="UP000254425">
    <property type="component" value="Chromosome"/>
</dbReference>
<evidence type="ECO:0000256" key="2">
    <source>
        <dbReference type="ARBA" id="ARBA00022801"/>
    </source>
</evidence>
<keyword evidence="4" id="KW-0121">Carboxypeptidase</keyword>
<dbReference type="PRINTS" id="PR00922">
    <property type="entry name" value="DADACBPTASE3"/>
</dbReference>
<feature type="region of interest" description="Disordered" evidence="3">
    <location>
        <begin position="262"/>
        <end position="312"/>
    </location>
</feature>
<feature type="compositionally biased region" description="Basic residues" evidence="3">
    <location>
        <begin position="28"/>
        <end position="48"/>
    </location>
</feature>
<feature type="compositionally biased region" description="Polar residues" evidence="3">
    <location>
        <begin position="56"/>
        <end position="69"/>
    </location>
</feature>
<reference evidence="4 5" key="1">
    <citation type="submission" date="2018-07" db="EMBL/GenBank/DDBJ databases">
        <title>Draft genome of the type strain Streptomyces armeniacus ATCC 15676.</title>
        <authorList>
            <person name="Labana P."/>
            <person name="Gosse J.T."/>
            <person name="Boddy C.N."/>
        </authorList>
    </citation>
    <scope>NUCLEOTIDE SEQUENCE [LARGE SCALE GENOMIC DNA]</scope>
    <source>
        <strain evidence="4 5">ATCC 15676</strain>
    </source>
</reference>
<sequence>MRGRPPPYRPAAAGAVRASARRPTCAARHPRRRRPGFGRRARPGRGRGRCPSGAASNSRLPLATSTTEAVRTGPSAPGVLTALGDDGKDGGPSTGGADNAPPPPTATGLADSLRPLLKDPALGPVRTASVVDVASGKRLFDAAPDRAVTPASTVKLATAIAALSARGADHRIATRAVRGEGDRVVLVGGGDPTMTAEDLDKLAKATAKALTGDKDKSKSESGPKVSLGYDTSLYSGPVRHGIGPNENLAPVTPLMVNEARLNDTSRGPAPRSADPARDAADAFAESLSDAGVDVSGKPAETKAPKKADRLAVHHSAPMSALVERMLTHSDNDIGEALARQTAVADGAPVSFAGAGDAVRKRLAKLGLRTKGTHITDGSGLDRAGKVPAELLTRILVLAADPERPKLRSVLTGLPIAGFSGTLDSRYADAARGAGLVRAKTGTLTGVNTLAGSVVDADGRLLVFAFMTTGTTDRQGAQKALDKLASSLANCGCR</sequence>
<evidence type="ECO:0000313" key="5">
    <source>
        <dbReference type="Proteomes" id="UP000254425"/>
    </source>
</evidence>
<accession>A0A345XVN2</accession>
<dbReference type="GO" id="GO:0009002">
    <property type="term" value="F:serine-type D-Ala-D-Ala carboxypeptidase activity"/>
    <property type="evidence" value="ECO:0007669"/>
    <property type="project" value="UniProtKB-EC"/>
</dbReference>
<comment type="similarity">
    <text evidence="1">Belongs to the peptidase S13 family.</text>
</comment>
<dbReference type="AlphaFoldDB" id="A0A345XVN2"/>
<dbReference type="PANTHER" id="PTHR30023">
    <property type="entry name" value="D-ALANYL-D-ALANINE CARBOXYPEPTIDASE"/>
    <property type="match status" value="1"/>
</dbReference>
<keyword evidence="4" id="KW-0645">Protease</keyword>
<dbReference type="Pfam" id="PF02113">
    <property type="entry name" value="Peptidase_S13"/>
    <property type="match status" value="2"/>
</dbReference>
<evidence type="ECO:0000256" key="3">
    <source>
        <dbReference type="SAM" id="MobiDB-lite"/>
    </source>
</evidence>
<evidence type="ECO:0000256" key="1">
    <source>
        <dbReference type="ARBA" id="ARBA00006096"/>
    </source>
</evidence>
<dbReference type="SUPFAM" id="SSF56601">
    <property type="entry name" value="beta-lactamase/transpeptidase-like"/>
    <property type="match status" value="1"/>
</dbReference>
<dbReference type="KEGG" id="sarm:DVA86_26755"/>
<organism evidence="4 5">
    <name type="scientific">Streptomyces armeniacus</name>
    <dbReference type="NCBI Taxonomy" id="83291"/>
    <lineage>
        <taxon>Bacteria</taxon>
        <taxon>Bacillati</taxon>
        <taxon>Actinomycetota</taxon>
        <taxon>Actinomycetes</taxon>
        <taxon>Kitasatosporales</taxon>
        <taxon>Streptomycetaceae</taxon>
        <taxon>Streptomyces</taxon>
    </lineage>
</organism>
<dbReference type="GO" id="GO:0006508">
    <property type="term" value="P:proteolysis"/>
    <property type="evidence" value="ECO:0007669"/>
    <property type="project" value="InterPro"/>
</dbReference>
<feature type="compositionally biased region" description="Basic and acidic residues" evidence="3">
    <location>
        <begin position="299"/>
        <end position="311"/>
    </location>
</feature>
<gene>
    <name evidence="4" type="primary">dacB</name>
    <name evidence="4" type="ORF">DVA86_26755</name>
</gene>
<keyword evidence="2 4" id="KW-0378">Hydrolase</keyword>
<dbReference type="GO" id="GO:0000270">
    <property type="term" value="P:peptidoglycan metabolic process"/>
    <property type="evidence" value="ECO:0007669"/>
    <property type="project" value="TreeGrafter"/>
</dbReference>
<dbReference type="InterPro" id="IPR000667">
    <property type="entry name" value="Peptidase_S13"/>
</dbReference>
<dbReference type="InterPro" id="IPR012338">
    <property type="entry name" value="Beta-lactam/transpept-like"/>
</dbReference>
<proteinExistence type="inferred from homology"/>
<dbReference type="PANTHER" id="PTHR30023:SF0">
    <property type="entry name" value="PENICILLIN-SENSITIVE CARBOXYPEPTIDASE A"/>
    <property type="match status" value="1"/>
</dbReference>
<dbReference type="NCBIfam" id="TIGR00666">
    <property type="entry name" value="PBP4"/>
    <property type="match status" value="1"/>
</dbReference>
<name>A0A345XVN2_9ACTN</name>
<feature type="compositionally biased region" description="Basic and acidic residues" evidence="3">
    <location>
        <begin position="211"/>
        <end position="221"/>
    </location>
</feature>